<dbReference type="InterPro" id="IPR003488">
    <property type="entry name" value="DprA"/>
</dbReference>
<dbReference type="EMBL" id="AWTC01000002">
    <property type="protein sequence ID" value="EST13080.1"/>
    <property type="molecule type" value="Genomic_DNA"/>
</dbReference>
<evidence type="ECO:0000313" key="3">
    <source>
        <dbReference type="EMBL" id="EST13080.1"/>
    </source>
</evidence>
<dbReference type="PANTHER" id="PTHR43022:SF1">
    <property type="entry name" value="PROTEIN SMF"/>
    <property type="match status" value="1"/>
</dbReference>
<evidence type="ECO:0000313" key="4">
    <source>
        <dbReference type="Proteomes" id="UP000018296"/>
    </source>
</evidence>
<dbReference type="AlphaFoldDB" id="V6IZY0"/>
<dbReference type="NCBIfam" id="TIGR00732">
    <property type="entry name" value="dprA"/>
    <property type="match status" value="1"/>
</dbReference>
<organism evidence="3 4">
    <name type="scientific">Sporolactobacillus laevolacticus DSM 442</name>
    <dbReference type="NCBI Taxonomy" id="1395513"/>
    <lineage>
        <taxon>Bacteria</taxon>
        <taxon>Bacillati</taxon>
        <taxon>Bacillota</taxon>
        <taxon>Bacilli</taxon>
        <taxon>Bacillales</taxon>
        <taxon>Sporolactobacillaceae</taxon>
        <taxon>Sporolactobacillus</taxon>
    </lineage>
</organism>
<comment type="caution">
    <text evidence="3">The sequence shown here is derived from an EMBL/GenBank/DDBJ whole genome shotgun (WGS) entry which is preliminary data.</text>
</comment>
<dbReference type="GO" id="GO:0003677">
    <property type="term" value="F:DNA binding"/>
    <property type="evidence" value="ECO:0007669"/>
    <property type="project" value="UniProtKB-KW"/>
</dbReference>
<dbReference type="SUPFAM" id="SSF102405">
    <property type="entry name" value="MCP/YpsA-like"/>
    <property type="match status" value="1"/>
</dbReference>
<evidence type="ECO:0000256" key="1">
    <source>
        <dbReference type="ARBA" id="ARBA00006525"/>
    </source>
</evidence>
<dbReference type="eggNOG" id="COG0758">
    <property type="taxonomic scope" value="Bacteria"/>
</dbReference>
<dbReference type="GO" id="GO:0009294">
    <property type="term" value="P:DNA-mediated transformation"/>
    <property type="evidence" value="ECO:0007669"/>
    <property type="project" value="InterPro"/>
</dbReference>
<dbReference type="PANTHER" id="PTHR43022">
    <property type="entry name" value="PROTEIN SMF"/>
    <property type="match status" value="1"/>
</dbReference>
<keyword evidence="4" id="KW-1185">Reference proteome</keyword>
<name>V6IZY0_9BACL</name>
<keyword evidence="3" id="KW-0238">DNA-binding</keyword>
<sequence>MRLIDTLTVKLIVLNHCQGIGRRKVWRMIHSDPSLQQLDRYTPNDLIKSFGMSSSQALCFLQDFQSIKPFELCQQFQKERITPIPFHHPHYPQLLKTIYDPPYILYAKGRTELLKDKKTLSVVGTRHPSAESGKIMKNVLDPIIEQGWTIISGMAMGVDGMAHQLSLAGRTIAVLGSGLYHPYPLQHRQLYQRLCDAQLVISEYPPSARPERWRFPERNRIISGMALGTLVIEAKEKSGSLITADQALDQGRDVFAIPGSILRENSGGTNRLIQQGAKLVCDWHDIIDELSWTQDE</sequence>
<dbReference type="Proteomes" id="UP000018296">
    <property type="component" value="Unassembled WGS sequence"/>
</dbReference>
<gene>
    <name evidence="3" type="ORF">P343_03045</name>
</gene>
<evidence type="ECO:0000259" key="2">
    <source>
        <dbReference type="Pfam" id="PF02481"/>
    </source>
</evidence>
<proteinExistence type="inferred from homology"/>
<dbReference type="Gene3D" id="3.40.50.450">
    <property type="match status" value="1"/>
</dbReference>
<dbReference type="STRING" id="1395513.P343_03045"/>
<feature type="domain" description="Smf/DprA SLOG" evidence="2">
    <location>
        <begin position="85"/>
        <end position="290"/>
    </location>
</feature>
<dbReference type="Pfam" id="PF02481">
    <property type="entry name" value="DNA_processg_A"/>
    <property type="match status" value="1"/>
</dbReference>
<reference evidence="3 4" key="1">
    <citation type="journal article" date="2013" name="Genome Announc.">
        <title>Genome Sequence of Sporolactobacillus laevolacticus DSM442, an Efficient Polymer-Grade D-Lactate Producer from Agricultural Waste Cottonseed as a Nitrogen Source.</title>
        <authorList>
            <person name="Wang H."/>
            <person name="Wang L."/>
            <person name="Ju J."/>
            <person name="Yu B."/>
            <person name="Ma Y."/>
        </authorList>
    </citation>
    <scope>NUCLEOTIDE SEQUENCE [LARGE SCALE GENOMIC DNA]</scope>
    <source>
        <strain evidence="3 4">DSM 442</strain>
    </source>
</reference>
<dbReference type="PATRIC" id="fig|1395513.3.peg.618"/>
<protein>
    <submittedName>
        <fullName evidence="3">DNA-binding protein</fullName>
    </submittedName>
</protein>
<accession>V6IZY0</accession>
<dbReference type="InterPro" id="IPR057666">
    <property type="entry name" value="DrpA_SLOG"/>
</dbReference>
<comment type="similarity">
    <text evidence="1">Belongs to the DprA/Smf family.</text>
</comment>